<evidence type="ECO:0000313" key="3">
    <source>
        <dbReference type="Proteomes" id="UP001530293"/>
    </source>
</evidence>
<feature type="compositionally biased region" description="Low complexity" evidence="1">
    <location>
        <begin position="201"/>
        <end position="212"/>
    </location>
</feature>
<evidence type="ECO:0000256" key="1">
    <source>
        <dbReference type="SAM" id="MobiDB-lite"/>
    </source>
</evidence>
<accession>A0ABD3M498</accession>
<name>A0ABD3M498_9STRA</name>
<reference evidence="2 3" key="1">
    <citation type="submission" date="2024-10" db="EMBL/GenBank/DDBJ databases">
        <title>Updated reference genomes for cyclostephanoid diatoms.</title>
        <authorList>
            <person name="Roberts W.R."/>
            <person name="Alverson A.J."/>
        </authorList>
    </citation>
    <scope>NUCLEOTIDE SEQUENCE [LARGE SCALE GENOMIC DNA]</scope>
    <source>
        <strain evidence="2 3">AJA232-27</strain>
    </source>
</reference>
<sequence length="271" mass="27878">MKFSTTATEAMLVVMAATNTYAFSPSSTTRMQRKLPSRQTTSTTRLDLLPAMESSTVITSLEGVMEGLGSLALLGSVGFGLAFSNLNDPNWSYEYKVGNDGNYVGGSATATADLALLEESPVSVMEKVEEETAAAATPVTVKDVAVATKTAPEKAAAAVVAAAVESVKAPSKEILQSTEVAKAEVQKVGVQEVKERMSTKVTAASSPVTPSASTPPPAESQSSSSSKEVAEIKETKNGKGAVAKGVGLIVAAGAVAVVRNFIKAYLGRGLL</sequence>
<dbReference type="AlphaFoldDB" id="A0ABD3M498"/>
<keyword evidence="3" id="KW-1185">Reference proteome</keyword>
<gene>
    <name evidence="2" type="ORF">ACHAWU_003616</name>
</gene>
<evidence type="ECO:0000313" key="2">
    <source>
        <dbReference type="EMBL" id="KAL3758447.1"/>
    </source>
</evidence>
<feature type="region of interest" description="Disordered" evidence="1">
    <location>
        <begin position="198"/>
        <end position="234"/>
    </location>
</feature>
<organism evidence="2 3">
    <name type="scientific">Discostella pseudostelligera</name>
    <dbReference type="NCBI Taxonomy" id="259834"/>
    <lineage>
        <taxon>Eukaryota</taxon>
        <taxon>Sar</taxon>
        <taxon>Stramenopiles</taxon>
        <taxon>Ochrophyta</taxon>
        <taxon>Bacillariophyta</taxon>
        <taxon>Coscinodiscophyceae</taxon>
        <taxon>Thalassiosirophycidae</taxon>
        <taxon>Stephanodiscales</taxon>
        <taxon>Stephanodiscaceae</taxon>
        <taxon>Discostella</taxon>
    </lineage>
</organism>
<proteinExistence type="predicted"/>
<comment type="caution">
    <text evidence="2">The sequence shown here is derived from an EMBL/GenBank/DDBJ whole genome shotgun (WGS) entry which is preliminary data.</text>
</comment>
<protein>
    <submittedName>
        <fullName evidence="2">Uncharacterized protein</fullName>
    </submittedName>
</protein>
<dbReference type="Proteomes" id="UP001530293">
    <property type="component" value="Unassembled WGS sequence"/>
</dbReference>
<dbReference type="EMBL" id="JALLBG020000230">
    <property type="protein sequence ID" value="KAL3758447.1"/>
    <property type="molecule type" value="Genomic_DNA"/>
</dbReference>